<name>A0AAN5CFQ7_9BILA</name>
<dbReference type="InterPro" id="IPR035500">
    <property type="entry name" value="NHR-like_dom_sf"/>
</dbReference>
<evidence type="ECO:0000313" key="5">
    <source>
        <dbReference type="EMBL" id="GMR40383.1"/>
    </source>
</evidence>
<gene>
    <name evidence="5" type="ORF">PMAYCL1PPCAC_10578</name>
    <name evidence="6" type="ORF">PMAYCL1PPCAC_10581</name>
</gene>
<accession>A0AAN5CFQ7</accession>
<dbReference type="Proteomes" id="UP001328107">
    <property type="component" value="Unassembled WGS sequence"/>
</dbReference>
<evidence type="ECO:0000313" key="6">
    <source>
        <dbReference type="EMBL" id="GMR40386.1"/>
    </source>
</evidence>
<dbReference type="AlphaFoldDB" id="A0AAN5CFQ7"/>
<evidence type="ECO:0000313" key="7">
    <source>
        <dbReference type="Proteomes" id="UP001328107"/>
    </source>
</evidence>
<dbReference type="PROSITE" id="PS51843">
    <property type="entry name" value="NR_LBD"/>
    <property type="match status" value="1"/>
</dbReference>
<comment type="caution">
    <text evidence="6">The sequence shown here is derived from an EMBL/GenBank/DDBJ whole genome shotgun (WGS) entry which is preliminary data.</text>
</comment>
<organism evidence="6 7">
    <name type="scientific">Pristionchus mayeri</name>
    <dbReference type="NCBI Taxonomy" id="1317129"/>
    <lineage>
        <taxon>Eukaryota</taxon>
        <taxon>Metazoa</taxon>
        <taxon>Ecdysozoa</taxon>
        <taxon>Nematoda</taxon>
        <taxon>Chromadorea</taxon>
        <taxon>Rhabditida</taxon>
        <taxon>Rhabditina</taxon>
        <taxon>Diplogasteromorpha</taxon>
        <taxon>Diplogasteroidea</taxon>
        <taxon>Neodiplogasteridae</taxon>
        <taxon>Pristionchus</taxon>
    </lineage>
</organism>
<dbReference type="SUPFAM" id="SSF48508">
    <property type="entry name" value="Nuclear receptor ligand-binding domain"/>
    <property type="match status" value="1"/>
</dbReference>
<keyword evidence="7" id="KW-1185">Reference proteome</keyword>
<dbReference type="EMBL" id="BTRK01000003">
    <property type="protein sequence ID" value="GMR40383.1"/>
    <property type="molecule type" value="Genomic_DNA"/>
</dbReference>
<reference evidence="7" key="1">
    <citation type="submission" date="2022-10" db="EMBL/GenBank/DDBJ databases">
        <title>Genome assembly of Pristionchus species.</title>
        <authorList>
            <person name="Yoshida K."/>
            <person name="Sommer R.J."/>
        </authorList>
    </citation>
    <scope>NUCLEOTIDE SEQUENCE [LARGE SCALE GENOMIC DNA]</scope>
    <source>
        <strain evidence="5 7">RS5460</strain>
    </source>
</reference>
<sequence length="138" mass="16124">SDFNPSREKQFEWRLEDYLLQPLEMEANIRNSFEIQHVLKTNWSNVDIVCTIEYVKYFIATFASNMHTSDQIAVVRDSVIQLSLLEMHYYSWSAGYRHVTYPDGQIYGTRSSADKFHSKIATIYLTRSELSVMNALVV</sequence>
<dbReference type="EMBL" id="BTRK01000003">
    <property type="protein sequence ID" value="GMR40386.1"/>
    <property type="molecule type" value="Genomic_DNA"/>
</dbReference>
<keyword evidence="2" id="KW-0804">Transcription</keyword>
<evidence type="ECO:0000256" key="3">
    <source>
        <dbReference type="ARBA" id="ARBA00023170"/>
    </source>
</evidence>
<protein>
    <recommendedName>
        <fullName evidence="4">NR LBD domain-containing protein</fullName>
    </recommendedName>
</protein>
<evidence type="ECO:0000256" key="2">
    <source>
        <dbReference type="ARBA" id="ARBA00023163"/>
    </source>
</evidence>
<dbReference type="InterPro" id="IPR000536">
    <property type="entry name" value="Nucl_hrmn_rcpt_lig-bd"/>
</dbReference>
<feature type="domain" description="NR LBD" evidence="4">
    <location>
        <begin position="14"/>
        <end position="138"/>
    </location>
</feature>
<reference evidence="6" key="2">
    <citation type="submission" date="2023-06" db="EMBL/GenBank/DDBJ databases">
        <title>Genome assembly of Pristionchus species.</title>
        <authorList>
            <person name="Yoshida K."/>
            <person name="Sommer R.J."/>
        </authorList>
    </citation>
    <scope>NUCLEOTIDE SEQUENCE</scope>
    <source>
        <strain evidence="6 7">RS5460</strain>
    </source>
</reference>
<proteinExistence type="predicted"/>
<evidence type="ECO:0000259" key="4">
    <source>
        <dbReference type="PROSITE" id="PS51843"/>
    </source>
</evidence>
<feature type="non-terminal residue" evidence="6">
    <location>
        <position position="1"/>
    </location>
</feature>
<keyword evidence="3" id="KW-0675">Receptor</keyword>
<evidence type="ECO:0000256" key="1">
    <source>
        <dbReference type="ARBA" id="ARBA00023015"/>
    </source>
</evidence>
<keyword evidence="1" id="KW-0805">Transcription regulation</keyword>